<feature type="chain" id="PRO_5003519706" description="chitin deacetylase" evidence="8">
    <location>
        <begin position="20"/>
        <end position="308"/>
    </location>
</feature>
<keyword evidence="5" id="KW-0170">Cobalt</keyword>
<evidence type="ECO:0000256" key="4">
    <source>
        <dbReference type="ARBA" id="ARBA00023024"/>
    </source>
</evidence>
<dbReference type="Pfam" id="PF01522">
    <property type="entry name" value="Polysacc_deac_1"/>
    <property type="match status" value="1"/>
</dbReference>
<dbReference type="RefSeq" id="XP_003682008.1">
    <property type="nucleotide sequence ID" value="XM_003681960.1"/>
</dbReference>
<dbReference type="GO" id="GO:0006032">
    <property type="term" value="P:chitin catabolic process"/>
    <property type="evidence" value="ECO:0007669"/>
    <property type="project" value="UniProtKB-KW"/>
</dbReference>
<evidence type="ECO:0000313" key="10">
    <source>
        <dbReference type="EMBL" id="CCE92797.1"/>
    </source>
</evidence>
<sequence>MRVILLLGACLTQAAIGLAVPLDQQNLTTTAEATWHLPWFWRKETPFPEWLREFTGLSEWPGAEPPYIPMDFIDMGKVPAFEPYSQNQCERVPREVCSFSCHACLEPDDIYTCRKLSQTFDDGPSEFTDELLDHLTHRSTFFTVGVNVVRHPTTYRRLVREGHLIGSHTWSHPYLPQLSNEQIVAQLQWSIWAMNATGHHYPKYFRPPYGGIDNRVRTIARMFGLQAVLWNHDTFDWELNIPSSSRSIPDILLRVSEWNNHGKGLILEHDAFSTTVEAGIEVSHLIGDDQLTVAQCVRGIDYIQEYQD</sequence>
<dbReference type="GO" id="GO:0005975">
    <property type="term" value="P:carbohydrate metabolic process"/>
    <property type="evidence" value="ECO:0007669"/>
    <property type="project" value="InterPro"/>
</dbReference>
<feature type="signal peptide" evidence="8">
    <location>
        <begin position="1"/>
        <end position="19"/>
    </location>
</feature>
<dbReference type="KEGG" id="tdl:TDEL_0E05540"/>
<evidence type="ECO:0000256" key="2">
    <source>
        <dbReference type="ARBA" id="ARBA00022723"/>
    </source>
</evidence>
<reference evidence="10 11" key="1">
    <citation type="journal article" date="2011" name="Proc. Natl. Acad. Sci. U.S.A.">
        <title>Evolutionary erosion of yeast sex chromosomes by mating-type switching accidents.</title>
        <authorList>
            <person name="Gordon J.L."/>
            <person name="Armisen D."/>
            <person name="Proux-Wera E."/>
            <person name="Oheigeartaigh S.S."/>
            <person name="Byrne K.P."/>
            <person name="Wolfe K.H."/>
        </authorList>
    </citation>
    <scope>NUCLEOTIDE SEQUENCE [LARGE SCALE GENOMIC DNA]</scope>
    <source>
        <strain evidence="11">ATCC 10662 / CBS 1146 / NBRC 0425 / NCYC 2629 / NRRL Y-866</strain>
    </source>
</reference>
<dbReference type="GO" id="GO:0005628">
    <property type="term" value="C:prospore membrane"/>
    <property type="evidence" value="ECO:0007669"/>
    <property type="project" value="TreeGrafter"/>
</dbReference>
<accession>G8ZW03</accession>
<dbReference type="PROSITE" id="PS51677">
    <property type="entry name" value="NODB"/>
    <property type="match status" value="1"/>
</dbReference>
<keyword evidence="8" id="KW-0732">Signal</keyword>
<dbReference type="SUPFAM" id="SSF88713">
    <property type="entry name" value="Glycoside hydrolase/deacetylase"/>
    <property type="match status" value="1"/>
</dbReference>
<keyword evidence="4" id="KW-0624">Polysaccharide degradation</keyword>
<keyword evidence="11" id="KW-1185">Reference proteome</keyword>
<feature type="domain" description="NodB homology" evidence="9">
    <location>
        <begin position="114"/>
        <end position="303"/>
    </location>
</feature>
<keyword evidence="2" id="KW-0479">Metal-binding</keyword>
<keyword evidence="3" id="KW-0378">Hydrolase</keyword>
<evidence type="ECO:0000259" key="9">
    <source>
        <dbReference type="PROSITE" id="PS51677"/>
    </source>
</evidence>
<dbReference type="Gene3D" id="3.20.20.370">
    <property type="entry name" value="Glycoside hydrolase/deacetylase"/>
    <property type="match status" value="1"/>
</dbReference>
<dbReference type="EC" id="3.5.1.41" evidence="6"/>
<dbReference type="GO" id="GO:0004099">
    <property type="term" value="F:chitin deacetylase activity"/>
    <property type="evidence" value="ECO:0007669"/>
    <property type="project" value="UniProtKB-EC"/>
</dbReference>
<evidence type="ECO:0000256" key="3">
    <source>
        <dbReference type="ARBA" id="ARBA00022801"/>
    </source>
</evidence>
<organism evidence="10 11">
    <name type="scientific">Torulaspora delbrueckii</name>
    <name type="common">Yeast</name>
    <name type="synonym">Candida colliculosa</name>
    <dbReference type="NCBI Taxonomy" id="4950"/>
    <lineage>
        <taxon>Eukaryota</taxon>
        <taxon>Fungi</taxon>
        <taxon>Dikarya</taxon>
        <taxon>Ascomycota</taxon>
        <taxon>Saccharomycotina</taxon>
        <taxon>Saccharomycetes</taxon>
        <taxon>Saccharomycetales</taxon>
        <taxon>Saccharomycetaceae</taxon>
        <taxon>Torulaspora</taxon>
    </lineage>
</organism>
<dbReference type="PANTHER" id="PTHR10587:SF133">
    <property type="entry name" value="CHITIN DEACETYLASE 1-RELATED"/>
    <property type="match status" value="1"/>
</dbReference>
<dbReference type="Proteomes" id="UP000005627">
    <property type="component" value="Chromosome 5"/>
</dbReference>
<evidence type="ECO:0000256" key="8">
    <source>
        <dbReference type="SAM" id="SignalP"/>
    </source>
</evidence>
<dbReference type="PANTHER" id="PTHR10587">
    <property type="entry name" value="GLYCOSYL TRANSFERASE-RELATED"/>
    <property type="match status" value="1"/>
</dbReference>
<comment type="cofactor">
    <cofactor evidence="1">
        <name>Co(2+)</name>
        <dbReference type="ChEBI" id="CHEBI:48828"/>
    </cofactor>
</comment>
<dbReference type="STRING" id="1076872.G8ZW03"/>
<comment type="catalytic activity">
    <reaction evidence="7">
        <text>[(1-&gt;4)-N-acetyl-beta-D-glucosaminyl](n) + n H2O = chitosan + n acetate</text>
        <dbReference type="Rhea" id="RHEA:10464"/>
        <dbReference type="Rhea" id="RHEA-COMP:9593"/>
        <dbReference type="Rhea" id="RHEA-COMP:9597"/>
        <dbReference type="ChEBI" id="CHEBI:15377"/>
        <dbReference type="ChEBI" id="CHEBI:17029"/>
        <dbReference type="ChEBI" id="CHEBI:30089"/>
        <dbReference type="ChEBI" id="CHEBI:57704"/>
        <dbReference type="EC" id="3.5.1.41"/>
    </reaction>
    <physiologicalReaction direction="left-to-right" evidence="7">
        <dbReference type="Rhea" id="RHEA:10465"/>
    </physiologicalReaction>
</comment>
<name>G8ZW03_TORDE</name>
<dbReference type="InParanoid" id="G8ZW03"/>
<keyword evidence="4" id="KW-0146">Chitin degradation</keyword>
<evidence type="ECO:0000256" key="6">
    <source>
        <dbReference type="ARBA" id="ARBA00024056"/>
    </source>
</evidence>
<dbReference type="InterPro" id="IPR002509">
    <property type="entry name" value="NODB_dom"/>
</dbReference>
<evidence type="ECO:0000313" key="11">
    <source>
        <dbReference type="Proteomes" id="UP000005627"/>
    </source>
</evidence>
<dbReference type="OrthoDB" id="2125469at2759"/>
<dbReference type="InterPro" id="IPR050248">
    <property type="entry name" value="Polysacc_deacetylase_ArnD"/>
</dbReference>
<dbReference type="eggNOG" id="ENOG502QRIP">
    <property type="taxonomic scope" value="Eukaryota"/>
</dbReference>
<dbReference type="EMBL" id="HE616746">
    <property type="protein sequence ID" value="CCE92797.1"/>
    <property type="molecule type" value="Genomic_DNA"/>
</dbReference>
<keyword evidence="4" id="KW-0119">Carbohydrate metabolism</keyword>
<dbReference type="GO" id="GO:0030476">
    <property type="term" value="P:ascospore wall assembly"/>
    <property type="evidence" value="ECO:0007669"/>
    <property type="project" value="TreeGrafter"/>
</dbReference>
<dbReference type="AlphaFoldDB" id="G8ZW03"/>
<dbReference type="GeneID" id="11500997"/>
<proteinExistence type="predicted"/>
<gene>
    <name evidence="10" type="primary">TDEL0E05540</name>
    <name evidence="10" type="ORF">TDEL_0E05540</name>
</gene>
<evidence type="ECO:0000256" key="5">
    <source>
        <dbReference type="ARBA" id="ARBA00023285"/>
    </source>
</evidence>
<dbReference type="FunCoup" id="G8ZW03">
    <property type="interactions" value="53"/>
</dbReference>
<evidence type="ECO:0000256" key="1">
    <source>
        <dbReference type="ARBA" id="ARBA00001941"/>
    </source>
</evidence>
<dbReference type="HOGENOM" id="CLU_030200_1_0_1"/>
<protein>
    <recommendedName>
        <fullName evidence="6">chitin deacetylase</fullName>
        <ecNumber evidence="6">3.5.1.41</ecNumber>
    </recommendedName>
</protein>
<dbReference type="GO" id="GO:0046872">
    <property type="term" value="F:metal ion binding"/>
    <property type="evidence" value="ECO:0007669"/>
    <property type="project" value="UniProtKB-KW"/>
</dbReference>
<evidence type="ECO:0000256" key="7">
    <source>
        <dbReference type="ARBA" id="ARBA00048494"/>
    </source>
</evidence>
<dbReference type="InterPro" id="IPR011330">
    <property type="entry name" value="Glyco_hydro/deAcase_b/a-brl"/>
</dbReference>